<keyword evidence="10" id="KW-0812">Transmembrane</keyword>
<evidence type="ECO:0000256" key="7">
    <source>
        <dbReference type="PROSITE-ProRule" id="PRU00283"/>
    </source>
</evidence>
<dbReference type="GO" id="GO:0005524">
    <property type="term" value="F:ATP binding"/>
    <property type="evidence" value="ECO:0007669"/>
    <property type="project" value="UniProtKB-UniRule"/>
</dbReference>
<keyword evidence="10" id="KW-0472">Membrane</keyword>
<protein>
    <recommendedName>
        <fullName evidence="8">Kinesin-like protein</fullName>
    </recommendedName>
</protein>
<accession>A0A8B8ZV87</accession>
<name>A0A8B8ZV87_PHODC</name>
<feature type="transmembrane region" description="Helical" evidence="10">
    <location>
        <begin position="457"/>
        <end position="482"/>
    </location>
</feature>
<evidence type="ECO:0000256" key="10">
    <source>
        <dbReference type="SAM" id="Phobius"/>
    </source>
</evidence>
<keyword evidence="12" id="KW-1185">Reference proteome</keyword>
<dbReference type="InterPro" id="IPR036961">
    <property type="entry name" value="Kinesin_motor_dom_sf"/>
</dbReference>
<dbReference type="SUPFAM" id="SSF52540">
    <property type="entry name" value="P-loop containing nucleoside triphosphate hydrolases"/>
    <property type="match status" value="1"/>
</dbReference>
<dbReference type="GO" id="GO:0007018">
    <property type="term" value="P:microtubule-based movement"/>
    <property type="evidence" value="ECO:0007669"/>
    <property type="project" value="InterPro"/>
</dbReference>
<evidence type="ECO:0000313" key="12">
    <source>
        <dbReference type="Proteomes" id="UP000228380"/>
    </source>
</evidence>
<keyword evidence="4 9" id="KW-0175">Coiled coil</keyword>
<keyword evidence="2 7" id="KW-0547">Nucleotide-binding</keyword>
<keyword evidence="1 8" id="KW-0493">Microtubule</keyword>
<evidence type="ECO:0000313" key="14">
    <source>
        <dbReference type="RefSeq" id="XP_038975294.1"/>
    </source>
</evidence>
<proteinExistence type="inferred from homology"/>
<dbReference type="Proteomes" id="UP000228380">
    <property type="component" value="Unplaced"/>
</dbReference>
<feature type="domain" description="Kinesin motor" evidence="11">
    <location>
        <begin position="3"/>
        <end position="330"/>
    </location>
</feature>
<evidence type="ECO:0000256" key="9">
    <source>
        <dbReference type="SAM" id="Coils"/>
    </source>
</evidence>
<dbReference type="CDD" id="cd01369">
    <property type="entry name" value="KISc_KHC_KIF5"/>
    <property type="match status" value="1"/>
</dbReference>
<dbReference type="InterPro" id="IPR027640">
    <property type="entry name" value="Kinesin-like_fam"/>
</dbReference>
<keyword evidence="10" id="KW-1133">Transmembrane helix</keyword>
<evidence type="ECO:0000256" key="8">
    <source>
        <dbReference type="RuleBase" id="RU000394"/>
    </source>
</evidence>
<dbReference type="PRINTS" id="PR00380">
    <property type="entry name" value="KINESINHEAVY"/>
</dbReference>
<keyword evidence="3 7" id="KW-0067">ATP-binding</keyword>
<feature type="binding site" evidence="7">
    <location>
        <begin position="86"/>
        <end position="93"/>
    </location>
    <ligand>
        <name>ATP</name>
        <dbReference type="ChEBI" id="CHEBI:30616"/>
    </ligand>
</feature>
<dbReference type="PANTHER" id="PTHR47968:SF17">
    <property type="entry name" value="KINESIN-LIKE PROTEIN"/>
    <property type="match status" value="1"/>
</dbReference>
<gene>
    <name evidence="13 14" type="primary">LOC103713278</name>
</gene>
<dbReference type="GO" id="GO:0003777">
    <property type="term" value="F:microtubule motor activity"/>
    <property type="evidence" value="ECO:0007669"/>
    <property type="project" value="InterPro"/>
</dbReference>
<dbReference type="PROSITE" id="PS50067">
    <property type="entry name" value="KINESIN_MOTOR_2"/>
    <property type="match status" value="1"/>
</dbReference>
<dbReference type="RefSeq" id="XP_038975294.1">
    <property type="nucleotide sequence ID" value="XM_039119366.1"/>
</dbReference>
<evidence type="ECO:0000256" key="3">
    <source>
        <dbReference type="ARBA" id="ARBA00022840"/>
    </source>
</evidence>
<dbReference type="KEGG" id="pda:103713278"/>
<evidence type="ECO:0000313" key="13">
    <source>
        <dbReference type="RefSeq" id="XP_008798370.1"/>
    </source>
</evidence>
<dbReference type="RefSeq" id="XP_008798370.1">
    <property type="nucleotide sequence ID" value="XM_008800148.3"/>
</dbReference>
<dbReference type="Gene3D" id="3.40.850.10">
    <property type="entry name" value="Kinesin motor domain"/>
    <property type="match status" value="1"/>
</dbReference>
<comment type="similarity">
    <text evidence="6">Belongs to the TRAFAC class myosin-kinesin ATPase superfamily. Kinesin family. KIN-1 subfamily.</text>
</comment>
<dbReference type="InterPro" id="IPR001752">
    <property type="entry name" value="Kinesin_motor_dom"/>
</dbReference>
<dbReference type="GO" id="GO:0008017">
    <property type="term" value="F:microtubule binding"/>
    <property type="evidence" value="ECO:0007669"/>
    <property type="project" value="InterPro"/>
</dbReference>
<dbReference type="OrthoDB" id="3176171at2759"/>
<dbReference type="InterPro" id="IPR027417">
    <property type="entry name" value="P-loop_NTPase"/>
</dbReference>
<dbReference type="PROSITE" id="PS00411">
    <property type="entry name" value="KINESIN_MOTOR_1"/>
    <property type="match status" value="1"/>
</dbReference>
<feature type="coiled-coil region" evidence="9">
    <location>
        <begin position="404"/>
        <end position="445"/>
    </location>
</feature>
<evidence type="ECO:0000259" key="11">
    <source>
        <dbReference type="PROSITE" id="PS50067"/>
    </source>
</evidence>
<dbReference type="InterPro" id="IPR019821">
    <property type="entry name" value="Kinesin_motor_CS"/>
</dbReference>
<keyword evidence="5 7" id="KW-0505">Motor protein</keyword>
<dbReference type="GO" id="GO:0005874">
    <property type="term" value="C:microtubule"/>
    <property type="evidence" value="ECO:0007669"/>
    <property type="project" value="UniProtKB-KW"/>
</dbReference>
<dbReference type="GeneID" id="103713278"/>
<organism evidence="12 14">
    <name type="scientific">Phoenix dactylifera</name>
    <name type="common">Date palm</name>
    <dbReference type="NCBI Taxonomy" id="42345"/>
    <lineage>
        <taxon>Eukaryota</taxon>
        <taxon>Viridiplantae</taxon>
        <taxon>Streptophyta</taxon>
        <taxon>Embryophyta</taxon>
        <taxon>Tracheophyta</taxon>
        <taxon>Spermatophyta</taxon>
        <taxon>Magnoliopsida</taxon>
        <taxon>Liliopsida</taxon>
        <taxon>Arecaceae</taxon>
        <taxon>Coryphoideae</taxon>
        <taxon>Phoeniceae</taxon>
        <taxon>Phoenix</taxon>
    </lineage>
</organism>
<evidence type="ECO:0000256" key="4">
    <source>
        <dbReference type="ARBA" id="ARBA00023054"/>
    </source>
</evidence>
<evidence type="ECO:0000256" key="5">
    <source>
        <dbReference type="ARBA" id="ARBA00023175"/>
    </source>
</evidence>
<sequence>MSNVTISVRFRPLNSSERRGYDDAICFQALDAKSFWFTDEKEDDVLFCFDKVFYPDCGQADVYEFLAMPIIGDAMNGINGTIITYGQTGAGKTYSMEGPNIFDCDEHDKGLLQRVVDGLLESLKSSTDMAKCTLKLSMVEIYMDKIRDLFDLSKDNLQIKQGKNQEMYISGATEISISNALEAMRSLSRGIANRAVGETQMNLASSRSHCLYIFLVQRESVTDGRMRTGKIVLVDLAGSEKVEKTGAGGRILDEAKKINKSLSSLGNVINALTTGKTSHIPYRDSKLTRILRDALGGNSRTALLCCCSPSPSNASESLSTLRFGTRAKLIKTPLIAIASEQKDNIEKTTPNNSHDRVLENLRMHLSEEDVDLLEELFMMKGISFDPQSPEDIESAYDDVTFQIISSVQQAVEDLRDMAEQLTRENSALKAENNALKAERASHQMDLNHFNVEEMPSFFGIITIGIVMGIIVFSCPLFLLLVLRR</sequence>
<dbReference type="PANTHER" id="PTHR47968">
    <property type="entry name" value="CENTROMERE PROTEIN E"/>
    <property type="match status" value="1"/>
</dbReference>
<dbReference type="SMART" id="SM00129">
    <property type="entry name" value="KISc"/>
    <property type="match status" value="1"/>
</dbReference>
<evidence type="ECO:0000256" key="1">
    <source>
        <dbReference type="ARBA" id="ARBA00022701"/>
    </source>
</evidence>
<evidence type="ECO:0000256" key="6">
    <source>
        <dbReference type="ARBA" id="ARBA00061495"/>
    </source>
</evidence>
<dbReference type="FunFam" id="3.40.850.10:FF:000114">
    <property type="entry name" value="Kinesin-like protein"/>
    <property type="match status" value="1"/>
</dbReference>
<reference evidence="13 14" key="1">
    <citation type="submission" date="2025-04" db="UniProtKB">
        <authorList>
            <consortium name="RefSeq"/>
        </authorList>
    </citation>
    <scope>IDENTIFICATION</scope>
    <source>
        <tissue evidence="13 14">Young leaves</tissue>
    </source>
</reference>
<evidence type="ECO:0000256" key="2">
    <source>
        <dbReference type="ARBA" id="ARBA00022741"/>
    </source>
</evidence>
<dbReference type="Pfam" id="PF00225">
    <property type="entry name" value="Kinesin"/>
    <property type="match status" value="1"/>
</dbReference>
<dbReference type="AlphaFoldDB" id="A0A8B8ZV87"/>